<dbReference type="EMBL" id="BAAAMR010000077">
    <property type="protein sequence ID" value="GAA2157752.1"/>
    <property type="molecule type" value="Genomic_DNA"/>
</dbReference>
<dbReference type="Proteomes" id="UP001501020">
    <property type="component" value="Unassembled WGS sequence"/>
</dbReference>
<sequence length="67" mass="6771">MAATRQVIVVTGASSGFGRLTAVALTRAGHAVAAGMRRLADLAVGAVLDRYGRLDAAEDLLSSTASL</sequence>
<dbReference type="SUPFAM" id="SSF51735">
    <property type="entry name" value="NAD(P)-binding Rossmann-fold domains"/>
    <property type="match status" value="1"/>
</dbReference>
<protein>
    <recommendedName>
        <fullName evidence="3">SDR family NAD(P)-dependent oxidoreductase</fullName>
    </recommendedName>
</protein>
<organism evidence="1 2">
    <name type="scientific">Actinomadura napierensis</name>
    <dbReference type="NCBI Taxonomy" id="267854"/>
    <lineage>
        <taxon>Bacteria</taxon>
        <taxon>Bacillati</taxon>
        <taxon>Actinomycetota</taxon>
        <taxon>Actinomycetes</taxon>
        <taxon>Streptosporangiales</taxon>
        <taxon>Thermomonosporaceae</taxon>
        <taxon>Actinomadura</taxon>
    </lineage>
</organism>
<accession>A0ABP5M051</accession>
<dbReference type="InterPro" id="IPR036291">
    <property type="entry name" value="NAD(P)-bd_dom_sf"/>
</dbReference>
<proteinExistence type="predicted"/>
<evidence type="ECO:0000313" key="2">
    <source>
        <dbReference type="Proteomes" id="UP001501020"/>
    </source>
</evidence>
<keyword evidence="2" id="KW-1185">Reference proteome</keyword>
<evidence type="ECO:0008006" key="3">
    <source>
        <dbReference type="Google" id="ProtNLM"/>
    </source>
</evidence>
<dbReference type="RefSeq" id="WP_344276821.1">
    <property type="nucleotide sequence ID" value="NZ_BAAAMR010000077.1"/>
</dbReference>
<dbReference type="Gene3D" id="3.40.50.720">
    <property type="entry name" value="NAD(P)-binding Rossmann-like Domain"/>
    <property type="match status" value="1"/>
</dbReference>
<name>A0ABP5M051_9ACTN</name>
<gene>
    <name evidence="1" type="ORF">GCM10009727_67870</name>
</gene>
<comment type="caution">
    <text evidence="1">The sequence shown here is derived from an EMBL/GenBank/DDBJ whole genome shotgun (WGS) entry which is preliminary data.</text>
</comment>
<reference evidence="2" key="1">
    <citation type="journal article" date="2019" name="Int. J. Syst. Evol. Microbiol.">
        <title>The Global Catalogue of Microorganisms (GCM) 10K type strain sequencing project: providing services to taxonomists for standard genome sequencing and annotation.</title>
        <authorList>
            <consortium name="The Broad Institute Genomics Platform"/>
            <consortium name="The Broad Institute Genome Sequencing Center for Infectious Disease"/>
            <person name="Wu L."/>
            <person name="Ma J."/>
        </authorList>
    </citation>
    <scope>NUCLEOTIDE SEQUENCE [LARGE SCALE GENOMIC DNA]</scope>
    <source>
        <strain evidence="2">JCM 13850</strain>
    </source>
</reference>
<evidence type="ECO:0000313" key="1">
    <source>
        <dbReference type="EMBL" id="GAA2157752.1"/>
    </source>
</evidence>